<reference evidence="3" key="1">
    <citation type="submission" date="2024-10" db="EMBL/GenBank/DDBJ databases">
        <authorList>
            <person name="Ryan C."/>
        </authorList>
    </citation>
    <scope>NUCLEOTIDE SEQUENCE [LARGE SCALE GENOMIC DNA]</scope>
</reference>
<dbReference type="PANTHER" id="PTHR45560:SF4">
    <property type="entry name" value="OS04G0164500 PROTEIN"/>
    <property type="match status" value="1"/>
</dbReference>
<dbReference type="InterPro" id="IPR005174">
    <property type="entry name" value="KIB1-4_b-propeller"/>
</dbReference>
<gene>
    <name evidence="3" type="ORF">URODEC1_LOCUS87123</name>
</gene>
<feature type="compositionally biased region" description="Basic residues" evidence="1">
    <location>
        <begin position="123"/>
        <end position="133"/>
    </location>
</feature>
<feature type="region of interest" description="Disordered" evidence="1">
    <location>
        <begin position="110"/>
        <end position="161"/>
    </location>
</feature>
<evidence type="ECO:0000256" key="1">
    <source>
        <dbReference type="SAM" id="MobiDB-lite"/>
    </source>
</evidence>
<proteinExistence type="predicted"/>
<dbReference type="Pfam" id="PF03478">
    <property type="entry name" value="Beta-prop_KIB1-4"/>
    <property type="match status" value="1"/>
</dbReference>
<dbReference type="AlphaFoldDB" id="A0ABC9DP83"/>
<dbReference type="PANTHER" id="PTHR45560">
    <property type="entry name" value="OS04G0163150 PROTEIN-RELATED"/>
    <property type="match status" value="1"/>
</dbReference>
<evidence type="ECO:0000313" key="4">
    <source>
        <dbReference type="Proteomes" id="UP001497457"/>
    </source>
</evidence>
<keyword evidence="4" id="KW-1185">Reference proteome</keyword>
<dbReference type="Proteomes" id="UP001497457">
    <property type="component" value="Chromosome 34rd"/>
</dbReference>
<accession>A0ABC9DP83</accession>
<feature type="domain" description="KIB1-4 beta-propeller" evidence="2">
    <location>
        <begin position="42"/>
        <end position="313"/>
    </location>
</feature>
<sequence length="370" mass="39944">MSKPQEIITLCLFLPGDAGEKATVLSMADEGESSSTSDLAMRGGSVVIGSSDGWLVTADDRGALRMANPATGSHADLPPITTLPFLSSSCSGNWFCLDVHSFLQIRFAGAPPPPDDKDGGTTRRGRTRSPPRRCARDSTARSCSPPRPRRRRRMAPSPDGVEDSIYHCGRFVSITYAGHVEAWRRDTGTGEFTSEAAAPRLDYANKLLRRKYLAAAPDGGQLMAVLKHSKEQEEEEGYGSSRGCKVTRVFFKVLVLDQASGRWEEAAEDIIGGAVLFVGVNASVCVPARELRGISAGRVYFTDDEVGGACMRHARGAGVGHQRSSYDGEPADDTELQEAGVYSLKTGKVERIAGEHPRWPPPAWFTPSFP</sequence>
<evidence type="ECO:0000313" key="3">
    <source>
        <dbReference type="EMBL" id="CAL5042276.1"/>
    </source>
</evidence>
<organism evidence="3 4">
    <name type="scientific">Urochloa decumbens</name>
    <dbReference type="NCBI Taxonomy" id="240449"/>
    <lineage>
        <taxon>Eukaryota</taxon>
        <taxon>Viridiplantae</taxon>
        <taxon>Streptophyta</taxon>
        <taxon>Embryophyta</taxon>
        <taxon>Tracheophyta</taxon>
        <taxon>Spermatophyta</taxon>
        <taxon>Magnoliopsida</taxon>
        <taxon>Liliopsida</taxon>
        <taxon>Poales</taxon>
        <taxon>Poaceae</taxon>
        <taxon>PACMAD clade</taxon>
        <taxon>Panicoideae</taxon>
        <taxon>Panicodae</taxon>
        <taxon>Paniceae</taxon>
        <taxon>Melinidinae</taxon>
        <taxon>Urochloa</taxon>
    </lineage>
</organism>
<dbReference type="EMBL" id="OZ075144">
    <property type="protein sequence ID" value="CAL5042276.1"/>
    <property type="molecule type" value="Genomic_DNA"/>
</dbReference>
<name>A0ABC9DP83_9POAL</name>
<protein>
    <recommendedName>
        <fullName evidence="2">KIB1-4 beta-propeller domain-containing protein</fullName>
    </recommendedName>
</protein>
<evidence type="ECO:0000259" key="2">
    <source>
        <dbReference type="Pfam" id="PF03478"/>
    </source>
</evidence>